<sequence length="229" mass="25847">MRLRNMRQNVGMETTAAPNISWTDTLTYNRDSSTARQTDSVRAGSRAELYTGYSLDYRQSSVLGYRSPNCAAEVLLRATTSGSLASVSSEQKRQGTGILLEVDPQRRYSPFVQHFVRRSVRSEERMPFHVSYGDHVLLFRIPDLCGSLRIQRSDYSVRNSPGSGCRGLDEAVLASLDWHRTLGPVPRMHSVLLLRWPRTPERSSYRSRYELCHGVAVGFGPRCPNFVSS</sequence>
<evidence type="ECO:0000313" key="1">
    <source>
        <dbReference type="EMBL" id="OAE25005.1"/>
    </source>
</evidence>
<evidence type="ECO:0000313" key="2">
    <source>
        <dbReference type="Proteomes" id="UP000077202"/>
    </source>
</evidence>
<gene>
    <name evidence="1" type="ORF">AXG93_523s1090</name>
</gene>
<dbReference type="Proteomes" id="UP000077202">
    <property type="component" value="Unassembled WGS sequence"/>
</dbReference>
<comment type="caution">
    <text evidence="1">The sequence shown here is derived from an EMBL/GenBank/DDBJ whole genome shotgun (WGS) entry which is preliminary data.</text>
</comment>
<keyword evidence="2" id="KW-1185">Reference proteome</keyword>
<dbReference type="AlphaFoldDB" id="A0A176VXX9"/>
<name>A0A176VXX9_MARPO</name>
<organism evidence="1 2">
    <name type="scientific">Marchantia polymorpha subsp. ruderalis</name>
    <dbReference type="NCBI Taxonomy" id="1480154"/>
    <lineage>
        <taxon>Eukaryota</taxon>
        <taxon>Viridiplantae</taxon>
        <taxon>Streptophyta</taxon>
        <taxon>Embryophyta</taxon>
        <taxon>Marchantiophyta</taxon>
        <taxon>Marchantiopsida</taxon>
        <taxon>Marchantiidae</taxon>
        <taxon>Marchantiales</taxon>
        <taxon>Marchantiaceae</taxon>
        <taxon>Marchantia</taxon>
    </lineage>
</organism>
<dbReference type="EMBL" id="LVLJ01002435">
    <property type="protein sequence ID" value="OAE25005.1"/>
    <property type="molecule type" value="Genomic_DNA"/>
</dbReference>
<proteinExistence type="predicted"/>
<protein>
    <submittedName>
        <fullName evidence="1">Uncharacterized protein</fullName>
    </submittedName>
</protein>
<accession>A0A176VXX9</accession>
<reference evidence="1" key="1">
    <citation type="submission" date="2016-03" db="EMBL/GenBank/DDBJ databases">
        <title>Mechanisms controlling the formation of the plant cell surface in tip-growing cells are functionally conserved among land plants.</title>
        <authorList>
            <person name="Honkanen S."/>
            <person name="Jones V.A."/>
            <person name="Morieri G."/>
            <person name="Champion C."/>
            <person name="Hetherington A.J."/>
            <person name="Kelly S."/>
            <person name="Saint-Marcoux D."/>
            <person name="Proust H."/>
            <person name="Prescott H."/>
            <person name="Dolan L."/>
        </authorList>
    </citation>
    <scope>NUCLEOTIDE SEQUENCE [LARGE SCALE GENOMIC DNA]</scope>
    <source>
        <tissue evidence="1">Whole gametophyte</tissue>
    </source>
</reference>